<gene>
    <name evidence="2" type="ORF">EDD68_10926</name>
</gene>
<feature type="region of interest" description="Disordered" evidence="1">
    <location>
        <begin position="1"/>
        <end position="22"/>
    </location>
</feature>
<evidence type="ECO:0000313" key="2">
    <source>
        <dbReference type="EMBL" id="TCT22380.1"/>
    </source>
</evidence>
<reference evidence="2 3" key="1">
    <citation type="submission" date="2019-03" db="EMBL/GenBank/DDBJ databases">
        <title>Genomic Encyclopedia of Type Strains, Phase IV (KMG-IV): sequencing the most valuable type-strain genomes for metagenomic binning, comparative biology and taxonomic classification.</title>
        <authorList>
            <person name="Goeker M."/>
        </authorList>
    </citation>
    <scope>NUCLEOTIDE SEQUENCE [LARGE SCALE GENOMIC DNA]</scope>
    <source>
        <strain evidence="2 3">DSM 25894</strain>
    </source>
</reference>
<name>A0A4R3N046_9BACI</name>
<dbReference type="AlphaFoldDB" id="A0A4R3N046"/>
<evidence type="ECO:0000313" key="3">
    <source>
        <dbReference type="Proteomes" id="UP000294650"/>
    </source>
</evidence>
<evidence type="ECO:0000256" key="1">
    <source>
        <dbReference type="SAM" id="MobiDB-lite"/>
    </source>
</evidence>
<organism evidence="2 3">
    <name type="scientific">Melghiribacillus thermohalophilus</name>
    <dbReference type="NCBI Taxonomy" id="1324956"/>
    <lineage>
        <taxon>Bacteria</taxon>
        <taxon>Bacillati</taxon>
        <taxon>Bacillota</taxon>
        <taxon>Bacilli</taxon>
        <taxon>Bacillales</taxon>
        <taxon>Bacillaceae</taxon>
        <taxon>Melghiribacillus</taxon>
    </lineage>
</organism>
<dbReference type="EMBL" id="SMAN01000009">
    <property type="protein sequence ID" value="TCT22380.1"/>
    <property type="molecule type" value="Genomic_DNA"/>
</dbReference>
<protein>
    <submittedName>
        <fullName evidence="2">Uncharacterized protein</fullName>
    </submittedName>
</protein>
<accession>A0A4R3N046</accession>
<dbReference type="RefSeq" id="WP_132371697.1">
    <property type="nucleotide sequence ID" value="NZ_SMAN01000009.1"/>
</dbReference>
<dbReference type="Proteomes" id="UP000294650">
    <property type="component" value="Unassembled WGS sequence"/>
</dbReference>
<dbReference type="OrthoDB" id="2971589at2"/>
<comment type="caution">
    <text evidence="2">The sequence shown here is derived from an EMBL/GenBank/DDBJ whole genome shotgun (WGS) entry which is preliminary data.</text>
</comment>
<keyword evidence="3" id="KW-1185">Reference proteome</keyword>
<proteinExistence type="predicted"/>
<sequence length="79" mass="9196">MVNRDDITIGDPDPHFDTRRDGIYNDNTGVKIGMIMNEQPGGKLDSNPFHLSLKRDPRMKRFSEVMRKNTKHVEEDDPR</sequence>